<dbReference type="AlphaFoldDB" id="A0A0Q0I4E1"/>
<name>A0A0Q0I4E1_PSESX</name>
<feature type="compositionally biased region" description="Basic and acidic residues" evidence="1">
    <location>
        <begin position="78"/>
        <end position="87"/>
    </location>
</feature>
<protein>
    <submittedName>
        <fullName evidence="2">Uncharacterized protein</fullName>
    </submittedName>
</protein>
<dbReference type="Gene3D" id="3.10.270.10">
    <property type="entry name" value="Urate Oxidase"/>
    <property type="match status" value="1"/>
</dbReference>
<reference evidence="2 3" key="1">
    <citation type="submission" date="2015-09" db="EMBL/GenBank/DDBJ databases">
        <title>Genome announcement of multiple Pseudomonas syringae strains.</title>
        <authorList>
            <person name="Thakur S."/>
            <person name="Wang P.W."/>
            <person name="Gong Y."/>
            <person name="Weir B.S."/>
            <person name="Guttman D.S."/>
        </authorList>
    </citation>
    <scope>NUCLEOTIDE SEQUENCE [LARGE SCALE GENOMIC DNA]</scope>
    <source>
        <strain evidence="2 3">ICMP16929</strain>
    </source>
</reference>
<comment type="caution">
    <text evidence="2">The sequence shown here is derived from an EMBL/GenBank/DDBJ whole genome shotgun (WGS) entry which is preliminary data.</text>
</comment>
<gene>
    <name evidence="2" type="ORF">ALO94_200453</name>
</gene>
<dbReference type="Proteomes" id="UP000050384">
    <property type="component" value="Unassembled WGS sequence"/>
</dbReference>
<accession>A0A0Q0I4E1</accession>
<evidence type="ECO:0000313" key="2">
    <source>
        <dbReference type="EMBL" id="KPY95846.1"/>
    </source>
</evidence>
<dbReference type="GO" id="GO:0003934">
    <property type="term" value="F:GTP cyclohydrolase I activity"/>
    <property type="evidence" value="ECO:0007669"/>
    <property type="project" value="InterPro"/>
</dbReference>
<feature type="region of interest" description="Disordered" evidence="1">
    <location>
        <begin position="58"/>
        <end position="87"/>
    </location>
</feature>
<dbReference type="Pfam" id="PF02649">
    <property type="entry name" value="GCHY-1"/>
    <property type="match status" value="1"/>
</dbReference>
<dbReference type="EMBL" id="LJRI01000599">
    <property type="protein sequence ID" value="KPY95846.1"/>
    <property type="molecule type" value="Genomic_DNA"/>
</dbReference>
<organism evidence="2 3">
    <name type="scientific">Pseudomonas syringae pv. spinaceae</name>
    <dbReference type="NCBI Taxonomy" id="264459"/>
    <lineage>
        <taxon>Bacteria</taxon>
        <taxon>Pseudomonadati</taxon>
        <taxon>Pseudomonadota</taxon>
        <taxon>Gammaproteobacteria</taxon>
        <taxon>Pseudomonadales</taxon>
        <taxon>Pseudomonadaceae</taxon>
        <taxon>Pseudomonas</taxon>
        <taxon>Pseudomonas syringae</taxon>
    </lineage>
</organism>
<sequence>MQTAVKRADEQAFARLNGQNLMYVEDAARTCTVATLRWLCGVAYEAFSRSQAATCMGSTNDWRPKRATNASSNICRDSAAEHGQVDE</sequence>
<evidence type="ECO:0000256" key="1">
    <source>
        <dbReference type="SAM" id="MobiDB-lite"/>
    </source>
</evidence>
<dbReference type="InterPro" id="IPR003801">
    <property type="entry name" value="GTP_cyclohydrolase_FolE2/MptA"/>
</dbReference>
<proteinExistence type="predicted"/>
<evidence type="ECO:0000313" key="3">
    <source>
        <dbReference type="Proteomes" id="UP000050384"/>
    </source>
</evidence>